<name>A0A0C2R4I3_9BACL</name>
<keyword evidence="1" id="KW-0472">Membrane</keyword>
<sequence>MKQFTIIGVLVLGNIIFGLLWVGSLTTSSEAKISAPSEEQEKLAEEADDTALTFTENTFKSFYHYDNDNYLTRFNDLEDRAEKSIVADLKKLAATDVPEISFQNNVTDIQTYADPRSDKGEEKIFVILDTTYSIEDGNTYERSELLSVSVTKKEGQWIISDYENVGAIYPESEI</sequence>
<evidence type="ECO:0000256" key="1">
    <source>
        <dbReference type="SAM" id="Phobius"/>
    </source>
</evidence>
<dbReference type="EMBL" id="JXRP01000018">
    <property type="protein sequence ID" value="KIL45165.1"/>
    <property type="molecule type" value="Genomic_DNA"/>
</dbReference>
<dbReference type="PATRIC" id="fig|889306.3.peg.2722"/>
<organism evidence="2 3">
    <name type="scientific">Jeotgalibacillus soli</name>
    <dbReference type="NCBI Taxonomy" id="889306"/>
    <lineage>
        <taxon>Bacteria</taxon>
        <taxon>Bacillati</taxon>
        <taxon>Bacillota</taxon>
        <taxon>Bacilli</taxon>
        <taxon>Bacillales</taxon>
        <taxon>Caryophanaceae</taxon>
        <taxon>Jeotgalibacillus</taxon>
    </lineage>
</organism>
<dbReference type="Proteomes" id="UP000031938">
    <property type="component" value="Unassembled WGS sequence"/>
</dbReference>
<keyword evidence="3" id="KW-1185">Reference proteome</keyword>
<accession>A0A0C2R4I3</accession>
<dbReference type="STRING" id="889306.KP78_27090"/>
<proteinExistence type="predicted"/>
<comment type="caution">
    <text evidence="2">The sequence shown here is derived from an EMBL/GenBank/DDBJ whole genome shotgun (WGS) entry which is preliminary data.</text>
</comment>
<keyword evidence="1" id="KW-0812">Transmembrane</keyword>
<evidence type="ECO:0000313" key="2">
    <source>
        <dbReference type="EMBL" id="KIL45165.1"/>
    </source>
</evidence>
<evidence type="ECO:0000313" key="3">
    <source>
        <dbReference type="Proteomes" id="UP000031938"/>
    </source>
</evidence>
<keyword evidence="1" id="KW-1133">Transmembrane helix</keyword>
<dbReference type="AlphaFoldDB" id="A0A0C2R4I3"/>
<reference evidence="2 3" key="1">
    <citation type="submission" date="2015-01" db="EMBL/GenBank/DDBJ databases">
        <title>Genome sequencing of Jeotgalibacillus soli.</title>
        <authorList>
            <person name="Goh K.M."/>
            <person name="Chan K.-G."/>
            <person name="Yaakop A.S."/>
            <person name="Ee R."/>
            <person name="Gan H.M."/>
            <person name="Chan C.S."/>
        </authorList>
    </citation>
    <scope>NUCLEOTIDE SEQUENCE [LARGE SCALE GENOMIC DNA]</scope>
    <source>
        <strain evidence="2 3">P9</strain>
    </source>
</reference>
<protein>
    <submittedName>
        <fullName evidence="2">Uncharacterized protein</fullName>
    </submittedName>
</protein>
<dbReference type="RefSeq" id="WP_041089450.1">
    <property type="nucleotide sequence ID" value="NZ_JXRP01000018.1"/>
</dbReference>
<feature type="transmembrane region" description="Helical" evidence="1">
    <location>
        <begin position="6"/>
        <end position="25"/>
    </location>
</feature>
<gene>
    <name evidence="2" type="ORF">KP78_27090</name>
</gene>
<dbReference type="OrthoDB" id="2915497at2"/>